<proteinExistence type="predicted"/>
<keyword evidence="4" id="KW-1185">Reference proteome</keyword>
<dbReference type="GeneID" id="93845793"/>
<sequence>MHILRKIYEDETPIFYIKTDLGLIIKVKSHNHLSEEETTQLLKDVALNMDEKLKNNIE</sequence>
<evidence type="ECO:0000313" key="2">
    <source>
        <dbReference type="EMBL" id="SUM32192.1"/>
    </source>
</evidence>
<evidence type="ECO:0000313" key="4">
    <source>
        <dbReference type="Proteomes" id="UP000321057"/>
    </source>
</evidence>
<gene>
    <name evidence="2" type="ORF">NCTC12195_01633</name>
    <name evidence="1" type="ORF">SGA02_04420</name>
</gene>
<reference evidence="1 4" key="2">
    <citation type="submission" date="2019-07" db="EMBL/GenBank/DDBJ databases">
        <title>Whole genome shotgun sequence of Staphylococcus gallinarum NBRC 109767.</title>
        <authorList>
            <person name="Hosoyama A."/>
            <person name="Uohara A."/>
            <person name="Ohji S."/>
            <person name="Ichikawa N."/>
        </authorList>
    </citation>
    <scope>NUCLEOTIDE SEQUENCE [LARGE SCALE GENOMIC DNA]</scope>
    <source>
        <strain evidence="1 4">NBRC 109767</strain>
    </source>
</reference>
<accession>A0A380FD98</accession>
<dbReference type="EMBL" id="UHDK01000001">
    <property type="protein sequence ID" value="SUM32192.1"/>
    <property type="molecule type" value="Genomic_DNA"/>
</dbReference>
<protein>
    <recommendedName>
        <fullName evidence="5">Protein VraX</fullName>
    </recommendedName>
</protein>
<evidence type="ECO:0000313" key="1">
    <source>
        <dbReference type="EMBL" id="GEQ04614.1"/>
    </source>
</evidence>
<dbReference type="Proteomes" id="UP000255277">
    <property type="component" value="Unassembled WGS sequence"/>
</dbReference>
<dbReference type="AlphaFoldDB" id="A0A380FD98"/>
<name>A0A380FD98_STAGA</name>
<dbReference type="EMBL" id="BKAX01000001">
    <property type="protein sequence ID" value="GEQ04614.1"/>
    <property type="molecule type" value="Genomic_DNA"/>
</dbReference>
<dbReference type="Proteomes" id="UP000321057">
    <property type="component" value="Unassembled WGS sequence"/>
</dbReference>
<evidence type="ECO:0000313" key="3">
    <source>
        <dbReference type="Proteomes" id="UP000255277"/>
    </source>
</evidence>
<dbReference type="RefSeq" id="WP_162846374.1">
    <property type="nucleotide sequence ID" value="NZ_BKAX01000001.1"/>
</dbReference>
<reference evidence="2 3" key="1">
    <citation type="submission" date="2018-06" db="EMBL/GenBank/DDBJ databases">
        <authorList>
            <consortium name="Pathogen Informatics"/>
            <person name="Doyle S."/>
        </authorList>
    </citation>
    <scope>NUCLEOTIDE SEQUENCE [LARGE SCALE GENOMIC DNA]</scope>
    <source>
        <strain evidence="2 3">NCTC12195</strain>
    </source>
</reference>
<organism evidence="2 3">
    <name type="scientific">Staphylococcus gallinarum</name>
    <dbReference type="NCBI Taxonomy" id="1293"/>
    <lineage>
        <taxon>Bacteria</taxon>
        <taxon>Bacillati</taxon>
        <taxon>Bacillota</taxon>
        <taxon>Bacilli</taxon>
        <taxon>Bacillales</taxon>
        <taxon>Staphylococcaceae</taxon>
        <taxon>Staphylococcus</taxon>
    </lineage>
</organism>
<evidence type="ECO:0008006" key="5">
    <source>
        <dbReference type="Google" id="ProtNLM"/>
    </source>
</evidence>